<keyword evidence="1" id="KW-0472">Membrane</keyword>
<gene>
    <name evidence="2" type="ORF">HannXRQ_Chr06g0169791</name>
</gene>
<name>A0A251UIY7_HELAN</name>
<keyword evidence="3" id="KW-1185">Reference proteome</keyword>
<dbReference type="PANTHER" id="PTHR31170:SF25">
    <property type="entry name" value="BNAA09G04570D PROTEIN"/>
    <property type="match status" value="1"/>
</dbReference>
<dbReference type="PANTHER" id="PTHR31170">
    <property type="entry name" value="BNAC04G53230D PROTEIN"/>
    <property type="match status" value="1"/>
</dbReference>
<dbReference type="Pfam" id="PF03140">
    <property type="entry name" value="DUF247"/>
    <property type="match status" value="1"/>
</dbReference>
<accession>A0A251UIY7</accession>
<keyword evidence="1" id="KW-1133">Transmembrane helix</keyword>
<evidence type="ECO:0000313" key="2">
    <source>
        <dbReference type="EMBL" id="OTG22281.1"/>
    </source>
</evidence>
<organism evidence="2 3">
    <name type="scientific">Helianthus annuus</name>
    <name type="common">Common sunflower</name>
    <dbReference type="NCBI Taxonomy" id="4232"/>
    <lineage>
        <taxon>Eukaryota</taxon>
        <taxon>Viridiplantae</taxon>
        <taxon>Streptophyta</taxon>
        <taxon>Embryophyta</taxon>
        <taxon>Tracheophyta</taxon>
        <taxon>Spermatophyta</taxon>
        <taxon>Magnoliopsida</taxon>
        <taxon>eudicotyledons</taxon>
        <taxon>Gunneridae</taxon>
        <taxon>Pentapetalae</taxon>
        <taxon>asterids</taxon>
        <taxon>campanulids</taxon>
        <taxon>Asterales</taxon>
        <taxon>Asteraceae</taxon>
        <taxon>Asteroideae</taxon>
        <taxon>Heliantheae alliance</taxon>
        <taxon>Heliantheae</taxon>
        <taxon>Helianthus</taxon>
    </lineage>
</organism>
<keyword evidence="1" id="KW-0812">Transmembrane</keyword>
<dbReference type="AlphaFoldDB" id="A0A251UIY7"/>
<dbReference type="InParanoid" id="A0A251UIY7"/>
<dbReference type="Proteomes" id="UP000215914">
    <property type="component" value="Chromosome 6"/>
</dbReference>
<protein>
    <submittedName>
        <fullName evidence="2">Uncharacterized protein</fullName>
    </submittedName>
</protein>
<reference evidence="3" key="1">
    <citation type="journal article" date="2017" name="Nature">
        <title>The sunflower genome provides insights into oil metabolism, flowering and Asterid evolution.</title>
        <authorList>
            <person name="Badouin H."/>
            <person name="Gouzy J."/>
            <person name="Grassa C.J."/>
            <person name="Murat F."/>
            <person name="Staton S.E."/>
            <person name="Cottret L."/>
            <person name="Lelandais-Briere C."/>
            <person name="Owens G.L."/>
            <person name="Carrere S."/>
            <person name="Mayjonade B."/>
            <person name="Legrand L."/>
            <person name="Gill N."/>
            <person name="Kane N.C."/>
            <person name="Bowers J.E."/>
            <person name="Hubner S."/>
            <person name="Bellec A."/>
            <person name="Berard A."/>
            <person name="Berges H."/>
            <person name="Blanchet N."/>
            <person name="Boniface M.C."/>
            <person name="Brunel D."/>
            <person name="Catrice O."/>
            <person name="Chaidir N."/>
            <person name="Claudel C."/>
            <person name="Donnadieu C."/>
            <person name="Faraut T."/>
            <person name="Fievet G."/>
            <person name="Helmstetter N."/>
            <person name="King M."/>
            <person name="Knapp S.J."/>
            <person name="Lai Z."/>
            <person name="Le Paslier M.C."/>
            <person name="Lippi Y."/>
            <person name="Lorenzon L."/>
            <person name="Mandel J.R."/>
            <person name="Marage G."/>
            <person name="Marchand G."/>
            <person name="Marquand E."/>
            <person name="Bret-Mestries E."/>
            <person name="Morien E."/>
            <person name="Nambeesan S."/>
            <person name="Nguyen T."/>
            <person name="Pegot-Espagnet P."/>
            <person name="Pouilly N."/>
            <person name="Raftis F."/>
            <person name="Sallet E."/>
            <person name="Schiex T."/>
            <person name="Thomas J."/>
            <person name="Vandecasteele C."/>
            <person name="Vares D."/>
            <person name="Vear F."/>
            <person name="Vautrin S."/>
            <person name="Crespi M."/>
            <person name="Mangin B."/>
            <person name="Burke J.M."/>
            <person name="Salse J."/>
            <person name="Munos S."/>
            <person name="Vincourt P."/>
            <person name="Rieseberg L.H."/>
            <person name="Langlade N.B."/>
        </authorList>
    </citation>
    <scope>NUCLEOTIDE SEQUENCE [LARGE SCALE GENOMIC DNA]</scope>
    <source>
        <strain evidence="3">cv. SF193</strain>
    </source>
</reference>
<feature type="transmembrane region" description="Helical" evidence="1">
    <location>
        <begin position="441"/>
        <end position="464"/>
    </location>
</feature>
<evidence type="ECO:0000313" key="3">
    <source>
        <dbReference type="Proteomes" id="UP000215914"/>
    </source>
</evidence>
<dbReference type="EMBL" id="CM007895">
    <property type="protein sequence ID" value="OTG22281.1"/>
    <property type="molecule type" value="Genomic_DNA"/>
</dbReference>
<dbReference type="OMA" id="SETIMDF"/>
<evidence type="ECO:0000256" key="1">
    <source>
        <dbReference type="SAM" id="Phobius"/>
    </source>
</evidence>
<sequence length="465" mass="53728">MTDHIVKNSPSLLLDFKVCEERTFTMENIDLELGDAGAIQKSVQGVSDRLKLHENNNANQFSPSIYMAPRTLRDLSTSSFSPREVSIGPLHREDENVQAFEWQKETYVIKLMSRIHSPQEEILNSCMQKVYDSMEQIKACYGYTQMMTRDHDNIKFAERMVMDACFILEFTLQISESQVESYRGNMLPDQTIIFDLVLLENQIPFFILNEIYQCTVLKFNQDAGSLIDFIHPLLNLLNIFKDNIKMENISISNTDHILSLLHQCYKPQAPIRSTFLTSTMPSALDLDNAGVHLKPSQNPTWLMEIGVKLPRFPCFSWCWGKPTLRMPVLYVHDFTELVLRNLIAYEHRSSQTHNYITSYAYAMDMLVNTQQDVAKLVDSRVLVNNMGSNEEATKMINNICKEVAQVHFFYGENFEKLNKYCRGYWPEKMAWLKTTYFSSPWSLIALGVGTILFVLTVVQTIYTIK</sequence>
<dbReference type="InterPro" id="IPR004158">
    <property type="entry name" value="DUF247_pln"/>
</dbReference>
<proteinExistence type="predicted"/>